<dbReference type="Proteomes" id="UP001234178">
    <property type="component" value="Unassembled WGS sequence"/>
</dbReference>
<sequence length="71" mass="7970">MDFTATLQPPSYKRGHPEGGSKTCTVKDPKRKQTILKDTKFKSMKIKENLTEKRKVQAGTSHSISGMKADF</sequence>
<organism evidence="2 3">
    <name type="scientific">Daphnia magna</name>
    <dbReference type="NCBI Taxonomy" id="35525"/>
    <lineage>
        <taxon>Eukaryota</taxon>
        <taxon>Metazoa</taxon>
        <taxon>Ecdysozoa</taxon>
        <taxon>Arthropoda</taxon>
        <taxon>Crustacea</taxon>
        <taxon>Branchiopoda</taxon>
        <taxon>Diplostraca</taxon>
        <taxon>Cladocera</taxon>
        <taxon>Anomopoda</taxon>
        <taxon>Daphniidae</taxon>
        <taxon>Daphnia</taxon>
    </lineage>
</organism>
<evidence type="ECO:0000256" key="1">
    <source>
        <dbReference type="SAM" id="MobiDB-lite"/>
    </source>
</evidence>
<proteinExistence type="predicted"/>
<reference evidence="2 3" key="1">
    <citation type="journal article" date="2023" name="Nucleic Acids Res.">
        <title>The hologenome of Daphnia magna reveals possible DNA methylation and microbiome-mediated evolution of the host genome.</title>
        <authorList>
            <person name="Chaturvedi A."/>
            <person name="Li X."/>
            <person name="Dhandapani V."/>
            <person name="Marshall H."/>
            <person name="Kissane S."/>
            <person name="Cuenca-Cambronero M."/>
            <person name="Asole G."/>
            <person name="Calvet F."/>
            <person name="Ruiz-Romero M."/>
            <person name="Marangio P."/>
            <person name="Guigo R."/>
            <person name="Rago D."/>
            <person name="Mirbahai L."/>
            <person name="Eastwood N."/>
            <person name="Colbourne J.K."/>
            <person name="Zhou J."/>
            <person name="Mallon E."/>
            <person name="Orsini L."/>
        </authorList>
    </citation>
    <scope>NUCLEOTIDE SEQUENCE [LARGE SCALE GENOMIC DNA]</scope>
    <source>
        <strain evidence="2">LRV0_1</strain>
    </source>
</reference>
<dbReference type="EMBL" id="JAOYFB010000002">
    <property type="protein sequence ID" value="KAK4008735.1"/>
    <property type="molecule type" value="Genomic_DNA"/>
</dbReference>
<comment type="caution">
    <text evidence="2">The sequence shown here is derived from an EMBL/GenBank/DDBJ whole genome shotgun (WGS) entry which is preliminary data.</text>
</comment>
<name>A0ABQ9Z766_9CRUS</name>
<feature type="region of interest" description="Disordered" evidence="1">
    <location>
        <begin position="52"/>
        <end position="71"/>
    </location>
</feature>
<feature type="region of interest" description="Disordered" evidence="1">
    <location>
        <begin position="1"/>
        <end position="33"/>
    </location>
</feature>
<keyword evidence="3" id="KW-1185">Reference proteome</keyword>
<gene>
    <name evidence="2" type="ORF">OUZ56_013868</name>
</gene>
<evidence type="ECO:0000313" key="3">
    <source>
        <dbReference type="Proteomes" id="UP001234178"/>
    </source>
</evidence>
<protein>
    <submittedName>
        <fullName evidence="2">Uncharacterized protein</fullName>
    </submittedName>
</protein>
<accession>A0ABQ9Z766</accession>
<evidence type="ECO:0000313" key="2">
    <source>
        <dbReference type="EMBL" id="KAK4008735.1"/>
    </source>
</evidence>